<reference evidence="2 3" key="1">
    <citation type="submission" date="2019-07" db="EMBL/GenBank/DDBJ databases">
        <title>Genome sequencing of lignin-degrading bacterial isolates.</title>
        <authorList>
            <person name="Gladden J."/>
        </authorList>
    </citation>
    <scope>NUCLEOTIDE SEQUENCE [LARGE SCALE GENOMIC DNA]</scope>
    <source>
        <strain evidence="2 3">J11</strain>
    </source>
</reference>
<sequence>MRILLLFLFLSCLSTLPLEAAAASRLDLKSTARSSPLVCSMASVAAVATVAVKAVMAEELDDSRIVAPGDDGLHPDDVVAQAPERPGYCNIWSADLLDPPDVLDEIEESSALFAVPMVRLELPSGDVAQAHLGSMPPVLAALYKPPITHLSSLPSR</sequence>
<dbReference type="EMBL" id="VLJN01000034">
    <property type="protein sequence ID" value="TWG81777.1"/>
    <property type="molecule type" value="Genomic_DNA"/>
</dbReference>
<comment type="caution">
    <text evidence="2">The sequence shown here is derived from an EMBL/GenBank/DDBJ whole genome shotgun (WGS) entry which is preliminary data.</text>
</comment>
<evidence type="ECO:0000313" key="2">
    <source>
        <dbReference type="EMBL" id="TWG81777.1"/>
    </source>
</evidence>
<accession>A0A562B9B8</accession>
<evidence type="ECO:0000313" key="3">
    <source>
        <dbReference type="Proteomes" id="UP000318141"/>
    </source>
</evidence>
<name>A0A562B9B8_9BURK</name>
<dbReference type="OrthoDB" id="8967186at2"/>
<gene>
    <name evidence="2" type="ORF">L602_000400000960</name>
</gene>
<dbReference type="Proteomes" id="UP000318141">
    <property type="component" value="Unassembled WGS sequence"/>
</dbReference>
<keyword evidence="1" id="KW-0732">Signal</keyword>
<dbReference type="AlphaFoldDB" id="A0A562B9B8"/>
<proteinExistence type="predicted"/>
<keyword evidence="3" id="KW-1185">Reference proteome</keyword>
<protein>
    <submittedName>
        <fullName evidence="2">Uncharacterized protein</fullName>
    </submittedName>
</protein>
<organism evidence="2 3">
    <name type="scientific">Cupriavidus gilardii J11</name>
    <dbReference type="NCBI Taxonomy" id="936133"/>
    <lineage>
        <taxon>Bacteria</taxon>
        <taxon>Pseudomonadati</taxon>
        <taxon>Pseudomonadota</taxon>
        <taxon>Betaproteobacteria</taxon>
        <taxon>Burkholderiales</taxon>
        <taxon>Burkholderiaceae</taxon>
        <taxon>Cupriavidus</taxon>
    </lineage>
</organism>
<evidence type="ECO:0000256" key="1">
    <source>
        <dbReference type="SAM" id="SignalP"/>
    </source>
</evidence>
<feature type="signal peptide" evidence="1">
    <location>
        <begin position="1"/>
        <end position="20"/>
    </location>
</feature>
<feature type="chain" id="PRO_5021864967" evidence="1">
    <location>
        <begin position="21"/>
        <end position="156"/>
    </location>
</feature>